<sequence>MLISLKLKKEKLSVPLAKVCTVCIKTLTYCTLYNQLRSIHGWSQILLHIF</sequence>
<dbReference type="AlphaFoldDB" id="A0A9W4K3P3"/>
<gene>
    <name evidence="1" type="ORF">PSALAMII_LOCUS10486</name>
</gene>
<reference evidence="1" key="1">
    <citation type="submission" date="2021-07" db="EMBL/GenBank/DDBJ databases">
        <authorList>
            <person name="Branca A.L. A."/>
        </authorList>
    </citation>
    <scope>NUCLEOTIDE SEQUENCE</scope>
</reference>
<name>A0A9W4K3P3_9EURO</name>
<comment type="caution">
    <text evidence="1">The sequence shown here is derived from an EMBL/GenBank/DDBJ whole genome shotgun (WGS) entry which is preliminary data.</text>
</comment>
<organism evidence="1 2">
    <name type="scientific">Penicillium salamii</name>
    <dbReference type="NCBI Taxonomy" id="1612424"/>
    <lineage>
        <taxon>Eukaryota</taxon>
        <taxon>Fungi</taxon>
        <taxon>Dikarya</taxon>
        <taxon>Ascomycota</taxon>
        <taxon>Pezizomycotina</taxon>
        <taxon>Eurotiomycetes</taxon>
        <taxon>Eurotiomycetidae</taxon>
        <taxon>Eurotiales</taxon>
        <taxon>Aspergillaceae</taxon>
        <taxon>Penicillium</taxon>
    </lineage>
</organism>
<evidence type="ECO:0000313" key="2">
    <source>
        <dbReference type="Proteomes" id="UP001152592"/>
    </source>
</evidence>
<proteinExistence type="predicted"/>
<protein>
    <submittedName>
        <fullName evidence="1">Uncharacterized protein</fullName>
    </submittedName>
</protein>
<dbReference type="EMBL" id="CAJVPD010000294">
    <property type="protein sequence ID" value="CAG8427714.1"/>
    <property type="molecule type" value="Genomic_DNA"/>
</dbReference>
<dbReference type="OrthoDB" id="416222at2759"/>
<accession>A0A9W4K3P3</accession>
<dbReference type="Proteomes" id="UP001152592">
    <property type="component" value="Unassembled WGS sequence"/>
</dbReference>
<evidence type="ECO:0000313" key="1">
    <source>
        <dbReference type="EMBL" id="CAG8427714.1"/>
    </source>
</evidence>